<dbReference type="InterPro" id="IPR000210">
    <property type="entry name" value="BTB/POZ_dom"/>
</dbReference>
<dbReference type="PRINTS" id="PR00169">
    <property type="entry name" value="KCHANNEL"/>
</dbReference>
<dbReference type="CDD" id="cd18379">
    <property type="entry name" value="BTB_POZ_Kv3_KCNC"/>
    <property type="match status" value="1"/>
</dbReference>
<dbReference type="PRINTS" id="PR01491">
    <property type="entry name" value="KVCHANNEL"/>
</dbReference>
<keyword evidence="16" id="KW-1185">Reference proteome</keyword>
<evidence type="ECO:0000256" key="9">
    <source>
        <dbReference type="ARBA" id="ARBA00023065"/>
    </source>
</evidence>
<feature type="transmembrane region" description="Helical" evidence="13">
    <location>
        <begin position="237"/>
        <end position="257"/>
    </location>
</feature>
<organism evidence="15 16">
    <name type="scientific">Porites evermanni</name>
    <dbReference type="NCBI Taxonomy" id="104178"/>
    <lineage>
        <taxon>Eukaryota</taxon>
        <taxon>Metazoa</taxon>
        <taxon>Cnidaria</taxon>
        <taxon>Anthozoa</taxon>
        <taxon>Hexacorallia</taxon>
        <taxon>Scleractinia</taxon>
        <taxon>Fungiina</taxon>
        <taxon>Poritidae</taxon>
        <taxon>Porites</taxon>
    </lineage>
</organism>
<keyword evidence="8 13" id="KW-1133">Transmembrane helix</keyword>
<keyword evidence="11" id="KW-0407">Ion channel</keyword>
<keyword evidence="10 13" id="KW-0472">Membrane</keyword>
<feature type="compositionally biased region" description="Polar residues" evidence="12">
    <location>
        <begin position="1385"/>
        <end position="1397"/>
    </location>
</feature>
<dbReference type="SUPFAM" id="SSF81324">
    <property type="entry name" value="Voltage-gated potassium channels"/>
    <property type="match status" value="1"/>
</dbReference>
<feature type="compositionally biased region" description="Basic and acidic residues" evidence="12">
    <location>
        <begin position="1187"/>
        <end position="1202"/>
    </location>
</feature>
<keyword evidence="4 13" id="KW-0812">Transmembrane</keyword>
<feature type="region of interest" description="Disordered" evidence="12">
    <location>
        <begin position="464"/>
        <end position="528"/>
    </location>
</feature>
<dbReference type="PANTHER" id="PTHR11537:SF252">
    <property type="entry name" value="POTASSIUM VOLTAGE-GATED CHANNEL PROTEIN SHAW"/>
    <property type="match status" value="1"/>
</dbReference>
<feature type="compositionally biased region" description="Polar residues" evidence="12">
    <location>
        <begin position="587"/>
        <end position="596"/>
    </location>
</feature>
<dbReference type="Gene3D" id="3.30.710.10">
    <property type="entry name" value="Potassium Channel Kv1.1, Chain A"/>
    <property type="match status" value="1"/>
</dbReference>
<keyword evidence="6" id="KW-0851">Voltage-gated channel</keyword>
<evidence type="ECO:0000256" key="11">
    <source>
        <dbReference type="ARBA" id="ARBA00023303"/>
    </source>
</evidence>
<feature type="compositionally biased region" description="Basic and acidic residues" evidence="12">
    <location>
        <begin position="1403"/>
        <end position="1412"/>
    </location>
</feature>
<keyword evidence="2" id="KW-0813">Transport</keyword>
<feature type="compositionally biased region" description="Basic and acidic residues" evidence="12">
    <location>
        <begin position="1319"/>
        <end position="1330"/>
    </location>
</feature>
<dbReference type="InterPro" id="IPR003131">
    <property type="entry name" value="T1-type_BTB"/>
</dbReference>
<evidence type="ECO:0000256" key="10">
    <source>
        <dbReference type="ARBA" id="ARBA00023136"/>
    </source>
</evidence>
<keyword evidence="7" id="KW-0630">Potassium</keyword>
<dbReference type="PANTHER" id="PTHR11537">
    <property type="entry name" value="VOLTAGE-GATED POTASSIUM CHANNEL"/>
    <property type="match status" value="1"/>
</dbReference>
<feature type="region of interest" description="Disordered" evidence="12">
    <location>
        <begin position="1175"/>
        <end position="1209"/>
    </location>
</feature>
<feature type="compositionally biased region" description="Polar residues" evidence="12">
    <location>
        <begin position="509"/>
        <end position="525"/>
    </location>
</feature>
<feature type="transmembrane region" description="Helical" evidence="13">
    <location>
        <begin position="393"/>
        <end position="414"/>
    </location>
</feature>
<dbReference type="InterPro" id="IPR028325">
    <property type="entry name" value="VG_K_chnl"/>
</dbReference>
<feature type="region of interest" description="Disordered" evidence="12">
    <location>
        <begin position="1242"/>
        <end position="1262"/>
    </location>
</feature>
<protein>
    <recommendedName>
        <fullName evidence="14">BTB domain-containing protein</fullName>
    </recommendedName>
</protein>
<accession>A0ABN8M477</accession>
<feature type="transmembrane region" description="Helical" evidence="13">
    <location>
        <begin position="332"/>
        <end position="352"/>
    </location>
</feature>
<feature type="compositionally biased region" description="Polar residues" evidence="12">
    <location>
        <begin position="743"/>
        <end position="756"/>
    </location>
</feature>
<evidence type="ECO:0000313" key="16">
    <source>
        <dbReference type="Proteomes" id="UP001159427"/>
    </source>
</evidence>
<feature type="region of interest" description="Disordered" evidence="12">
    <location>
        <begin position="732"/>
        <end position="835"/>
    </location>
</feature>
<feature type="compositionally biased region" description="Polar residues" evidence="12">
    <location>
        <begin position="764"/>
        <end position="774"/>
    </location>
</feature>
<evidence type="ECO:0000259" key="14">
    <source>
        <dbReference type="SMART" id="SM00225"/>
    </source>
</evidence>
<evidence type="ECO:0000256" key="2">
    <source>
        <dbReference type="ARBA" id="ARBA00022448"/>
    </source>
</evidence>
<keyword evidence="9" id="KW-0406">Ion transport</keyword>
<dbReference type="InterPro" id="IPR003968">
    <property type="entry name" value="K_chnl_volt-dep_Kv"/>
</dbReference>
<comment type="subcellular location">
    <subcellularLocation>
        <location evidence="1">Membrane</location>
        <topology evidence="1">Multi-pass membrane protein</topology>
    </subcellularLocation>
</comment>
<dbReference type="Gene3D" id="1.10.287.70">
    <property type="match status" value="1"/>
</dbReference>
<feature type="compositionally biased region" description="Polar residues" evidence="12">
    <location>
        <begin position="1242"/>
        <end position="1258"/>
    </location>
</feature>
<dbReference type="EMBL" id="CALNXI010000217">
    <property type="protein sequence ID" value="CAH3022385.1"/>
    <property type="molecule type" value="Genomic_DNA"/>
</dbReference>
<dbReference type="PRINTS" id="PR01498">
    <property type="entry name" value="SHAWCHANNEL"/>
</dbReference>
<evidence type="ECO:0000256" key="12">
    <source>
        <dbReference type="SAM" id="MobiDB-lite"/>
    </source>
</evidence>
<feature type="compositionally biased region" description="Low complexity" evidence="12">
    <location>
        <begin position="575"/>
        <end position="586"/>
    </location>
</feature>
<name>A0ABN8M477_9CNID</name>
<dbReference type="InterPro" id="IPR005821">
    <property type="entry name" value="Ion_trans_dom"/>
</dbReference>
<comment type="caution">
    <text evidence="15">The sequence shown here is derived from an EMBL/GenBank/DDBJ whole genome shotgun (WGS) entry which is preliminary data.</text>
</comment>
<feature type="compositionally biased region" description="Low complexity" evidence="12">
    <location>
        <begin position="806"/>
        <end position="815"/>
    </location>
</feature>
<dbReference type="Proteomes" id="UP001159427">
    <property type="component" value="Unassembled WGS sequence"/>
</dbReference>
<feature type="region of interest" description="Disordered" evidence="12">
    <location>
        <begin position="1278"/>
        <end position="1339"/>
    </location>
</feature>
<evidence type="ECO:0000256" key="6">
    <source>
        <dbReference type="ARBA" id="ARBA00022882"/>
    </source>
</evidence>
<dbReference type="SUPFAM" id="SSF54695">
    <property type="entry name" value="POZ domain"/>
    <property type="match status" value="1"/>
</dbReference>
<feature type="compositionally biased region" description="Polar residues" evidence="12">
    <location>
        <begin position="1175"/>
        <end position="1184"/>
    </location>
</feature>
<feature type="compositionally biased region" description="Polar residues" evidence="12">
    <location>
        <begin position="1278"/>
        <end position="1303"/>
    </location>
</feature>
<dbReference type="InterPro" id="IPR003974">
    <property type="entry name" value="K_chnl_volt-dep_Kv3"/>
</dbReference>
<dbReference type="Gene3D" id="1.20.120.350">
    <property type="entry name" value="Voltage-gated potassium channels. Chain C"/>
    <property type="match status" value="1"/>
</dbReference>
<feature type="region of interest" description="Disordered" evidence="12">
    <location>
        <begin position="1382"/>
        <end position="1453"/>
    </location>
</feature>
<evidence type="ECO:0000256" key="7">
    <source>
        <dbReference type="ARBA" id="ARBA00022958"/>
    </source>
</evidence>
<dbReference type="InterPro" id="IPR011333">
    <property type="entry name" value="SKP1/BTB/POZ_sf"/>
</dbReference>
<gene>
    <name evidence="15" type="ORF">PEVE_00015215</name>
</gene>
<sequence>MEQGLEFSGGKNQIMSLKDTRLSLSDDPRVNEKVVINVGGIRHETYTGTLKNIPDTRLYWITENKTQLPEYDPNANEYFFDRHPTVFTQILNFYRTGKLHCPNDVCGPLFEEELAFWGIDELQVESCCWLNYKKHREAQANLDTLDRGHDSDRDSLSDMDMTVYGLVANSIRNRNRSVWKKYQPKVWTTFEEPYSSILAQIIAFTTLILILISVITFCLESVPYFQDQSSSQYKALYYADIICVAWFTVEFVVRMIFCPKKLQFFKKPMNWIDFCAIVPFYLNLFISQSDIKTMVVLRVVRLIRIFRIFKLSRHSYGLQILGHTLKSSFSELFLLAFFLSIGVVIFSSTIYYAEKDIPSTKFTTIPASFWWAVVTMTTLGYGDMTPETWEGKIVGSFCAISGVLMIALPVPVIVSNFSLYYSHAKARLKLPKRKRPLIIGAANALKVAQSFVTQSSPNLSKEVVDQVEGEGQNNFDTEDQRRGSRTRPSPHPSFRSTPRGSPMGRRKLQSPSTVISPPSPRSSLFTPPFAVSRPSLLAVPEDGRIEIEMESRSPSYTVEIEKAGLPSSLTEKESQQPSPSGSKGSSQTCETSSAKTLLSPKRSDPDNATSEAKSMPESRQRSTSSAKSVSVDSSQGSPKLKGRMGRRGSLYVVGFTAKHWQNKALKKNKTAQTDPASRRASAVPATERRGSTACSVVTNGTRKQVSSIGTDPDVSLSEKVSRLDLPQTELPRAEITKDGQNEDALTSVQGNSNGSVISERHDTSTQTRGGNLSRVNDKMRLRTSPINSGKMRDAYRNAKTNLTSVSIESNDSSSRMSDDSLTVNDHHRQRRGSSPLVRQKAVFTFDMSDKLVQVDPCAGGQANFAAKRGTSVGRSYEDSGFSLSPLIEQSNEMGAENEISLSRKQMETRRKSCIPAIATEFKISGKKSKSQGMISNGYINGSYHHDEEDKMASERGLSPSVNSVIGNYNTMLINPESSRRRSDTYPMHLTLGGDSYSSAVFSSQGSPYYTEAKSFGQYPATPHIELTSTSDLDLPSISEDHHVGTKQLARGAGRLEAPPVLPRPNSLPTWSGDFVRPVVVHRPYSDSVYMNHRGAYSFPSNIERLSSASLGSIQQPLSIPQYISPGVTRTNYLGQPVRRNTFSSFEEQRALSEVDVNDGLSQRRPGQVLYVHVPQTVSDTSNPVLPNDRDRFPEVSRKEKSRSLGTTSEQVHSPLYFYRNESISSPDLHSMNGSLTSDRLHSTLSHSWSQPPDNLSKNRTVEESKINEQRAFVKNLGTTSFSGQDPQARTSPQSDFSVHSTGQIGDESAQDRPSLYGRENGHPEGFENGRGKNAFSTRPERTDRQVLCNGHEFPQQRDGSNRHTSLPVSNRQRARAMFVGDSGIDSVNSSTTSMTHSLESDGDGAKERRESVTGHTSNTRVDILNPIDESETEVSESADGARDSKTTPARSTNVDFNMKKQVVLSKAKINGNRMSDILSNSSLYESSLV</sequence>
<feature type="transmembrane region" description="Helical" evidence="13">
    <location>
        <begin position="364"/>
        <end position="381"/>
    </location>
</feature>
<evidence type="ECO:0000256" key="4">
    <source>
        <dbReference type="ARBA" id="ARBA00022692"/>
    </source>
</evidence>
<reference evidence="15 16" key="1">
    <citation type="submission" date="2022-05" db="EMBL/GenBank/DDBJ databases">
        <authorList>
            <consortium name="Genoscope - CEA"/>
            <person name="William W."/>
        </authorList>
    </citation>
    <scope>NUCLEOTIDE SEQUENCE [LARGE SCALE GENOMIC DNA]</scope>
</reference>
<dbReference type="InterPro" id="IPR027359">
    <property type="entry name" value="Volt_channel_dom_sf"/>
</dbReference>
<keyword evidence="3" id="KW-0633">Potassium transport</keyword>
<proteinExistence type="predicted"/>
<keyword evidence="5" id="KW-0631">Potassium channel</keyword>
<feature type="transmembrane region" description="Helical" evidence="13">
    <location>
        <begin position="197"/>
        <end position="217"/>
    </location>
</feature>
<feature type="region of interest" description="Disordered" evidence="12">
    <location>
        <begin position="1351"/>
        <end position="1370"/>
    </location>
</feature>
<feature type="region of interest" description="Disordered" evidence="12">
    <location>
        <begin position="564"/>
        <end position="645"/>
    </location>
</feature>
<dbReference type="Pfam" id="PF02214">
    <property type="entry name" value="BTB_2"/>
    <property type="match status" value="1"/>
</dbReference>
<evidence type="ECO:0000256" key="1">
    <source>
        <dbReference type="ARBA" id="ARBA00004141"/>
    </source>
</evidence>
<evidence type="ECO:0000256" key="8">
    <source>
        <dbReference type="ARBA" id="ARBA00022989"/>
    </source>
</evidence>
<evidence type="ECO:0000256" key="3">
    <source>
        <dbReference type="ARBA" id="ARBA00022538"/>
    </source>
</evidence>
<evidence type="ECO:0000256" key="13">
    <source>
        <dbReference type="SAM" id="Phobius"/>
    </source>
</evidence>
<dbReference type="Pfam" id="PF00520">
    <property type="entry name" value="Ion_trans"/>
    <property type="match status" value="1"/>
</dbReference>
<evidence type="ECO:0000313" key="15">
    <source>
        <dbReference type="EMBL" id="CAH3022385.1"/>
    </source>
</evidence>
<feature type="domain" description="BTB" evidence="14">
    <location>
        <begin position="32"/>
        <end position="134"/>
    </location>
</feature>
<feature type="region of interest" description="Disordered" evidence="12">
    <location>
        <begin position="663"/>
        <end position="694"/>
    </location>
</feature>
<feature type="compositionally biased region" description="Low complexity" evidence="12">
    <location>
        <begin position="621"/>
        <end position="637"/>
    </location>
</feature>
<evidence type="ECO:0000256" key="5">
    <source>
        <dbReference type="ARBA" id="ARBA00022826"/>
    </source>
</evidence>
<dbReference type="SMART" id="SM00225">
    <property type="entry name" value="BTB"/>
    <property type="match status" value="1"/>
</dbReference>